<dbReference type="RefSeq" id="WP_022922431.1">
    <property type="nucleotide sequence ID" value="NZ_BMLB01000007.1"/>
</dbReference>
<evidence type="ECO:0000313" key="6">
    <source>
        <dbReference type="Proteomes" id="UP000662111"/>
    </source>
</evidence>
<evidence type="ECO:0000256" key="2">
    <source>
        <dbReference type="SAM" id="SignalP"/>
    </source>
</evidence>
<dbReference type="Gene3D" id="3.40.190.10">
    <property type="entry name" value="Periplasmic binding protein-like II"/>
    <property type="match status" value="2"/>
</dbReference>
<dbReference type="Proteomes" id="UP000662111">
    <property type="component" value="Unassembled WGS sequence"/>
</dbReference>
<dbReference type="Pfam" id="PF00497">
    <property type="entry name" value="SBP_bac_3"/>
    <property type="match status" value="1"/>
</dbReference>
<feature type="chain" id="PRO_5045123334" evidence="2">
    <location>
        <begin position="24"/>
        <end position="283"/>
    </location>
</feature>
<dbReference type="SMART" id="SM00079">
    <property type="entry name" value="PBPe"/>
    <property type="match status" value="1"/>
</dbReference>
<feature type="domain" description="Solute-binding protein family 3/N-terminal" evidence="3">
    <location>
        <begin position="51"/>
        <end position="272"/>
    </location>
</feature>
<evidence type="ECO:0000259" key="3">
    <source>
        <dbReference type="SMART" id="SM00062"/>
    </source>
</evidence>
<evidence type="ECO:0000259" key="4">
    <source>
        <dbReference type="SMART" id="SM00079"/>
    </source>
</evidence>
<sequence>MNIRSISAAAAAAGLVLALSACGSDDGDTGAGDGGDGTAAGSDLDLVSDGTLTVCSDVPYPPFEDFDESSPSGFTGFDIDIVQAVADGLGLELAVKDSSFDGLQSGLALNAGECDIAASAMTITEERQENLAFSDGYYDSKQSLLVPTDSDIASIEDLEGMRVGVQQGTTGEAYTNENASGAEVISFPSDAEMFQAIQAGQVDALLQDLPVNLVHTAGGDFEIVEEFSTEETYGLAMKKDNTALVEAVNEQLTELRDSGEYDELYDQYFSEDAVDDAAQTTDA</sequence>
<keyword evidence="6" id="KW-1185">Reference proteome</keyword>
<organism evidence="5 6">
    <name type="scientific">Ornithinimicrobium pekingense</name>
    <dbReference type="NCBI Taxonomy" id="384677"/>
    <lineage>
        <taxon>Bacteria</taxon>
        <taxon>Bacillati</taxon>
        <taxon>Actinomycetota</taxon>
        <taxon>Actinomycetes</taxon>
        <taxon>Micrococcales</taxon>
        <taxon>Ornithinimicrobiaceae</taxon>
        <taxon>Ornithinimicrobium</taxon>
    </lineage>
</organism>
<evidence type="ECO:0000313" key="5">
    <source>
        <dbReference type="EMBL" id="GGK80947.1"/>
    </source>
</evidence>
<gene>
    <name evidence="5" type="ORF">GCM10011509_31790</name>
</gene>
<dbReference type="CDD" id="cd13624">
    <property type="entry name" value="PBP2_Arg_Lys_His"/>
    <property type="match status" value="1"/>
</dbReference>
<accession>A0ABQ2FEC5</accession>
<dbReference type="InterPro" id="IPR001320">
    <property type="entry name" value="Iontro_rcpt_C"/>
</dbReference>
<protein>
    <submittedName>
        <fullName evidence="5">Basic amino acid ABC transporter substrate-binding protein</fullName>
    </submittedName>
</protein>
<comment type="caution">
    <text evidence="5">The sequence shown here is derived from an EMBL/GenBank/DDBJ whole genome shotgun (WGS) entry which is preliminary data.</text>
</comment>
<name>A0ABQ2FEC5_9MICO</name>
<dbReference type="SMART" id="SM00062">
    <property type="entry name" value="PBPb"/>
    <property type="match status" value="1"/>
</dbReference>
<reference evidence="6" key="1">
    <citation type="journal article" date="2019" name="Int. J. Syst. Evol. Microbiol.">
        <title>The Global Catalogue of Microorganisms (GCM) 10K type strain sequencing project: providing services to taxonomists for standard genome sequencing and annotation.</title>
        <authorList>
            <consortium name="The Broad Institute Genomics Platform"/>
            <consortium name="The Broad Institute Genome Sequencing Center for Infectious Disease"/>
            <person name="Wu L."/>
            <person name="Ma J."/>
        </authorList>
    </citation>
    <scope>NUCLEOTIDE SEQUENCE [LARGE SCALE GENOMIC DNA]</scope>
    <source>
        <strain evidence="6">CGMCC 1.5362</strain>
    </source>
</reference>
<feature type="domain" description="Ionotropic glutamate receptor C-terminal" evidence="4">
    <location>
        <begin position="51"/>
        <end position="271"/>
    </location>
</feature>
<proteinExistence type="predicted"/>
<dbReference type="PANTHER" id="PTHR35936:SF17">
    <property type="entry name" value="ARGININE-BINDING EXTRACELLULAR PROTEIN ARTP"/>
    <property type="match status" value="1"/>
</dbReference>
<keyword evidence="1 2" id="KW-0732">Signal</keyword>
<dbReference type="InterPro" id="IPR001638">
    <property type="entry name" value="Solute-binding_3/MltF_N"/>
</dbReference>
<dbReference type="EMBL" id="BMLB01000007">
    <property type="protein sequence ID" value="GGK80947.1"/>
    <property type="molecule type" value="Genomic_DNA"/>
</dbReference>
<feature type="signal peptide" evidence="2">
    <location>
        <begin position="1"/>
        <end position="23"/>
    </location>
</feature>
<dbReference type="PANTHER" id="PTHR35936">
    <property type="entry name" value="MEMBRANE-BOUND LYTIC MUREIN TRANSGLYCOSYLASE F"/>
    <property type="match status" value="1"/>
</dbReference>
<evidence type="ECO:0000256" key="1">
    <source>
        <dbReference type="ARBA" id="ARBA00022729"/>
    </source>
</evidence>
<dbReference type="PROSITE" id="PS51257">
    <property type="entry name" value="PROKAR_LIPOPROTEIN"/>
    <property type="match status" value="1"/>
</dbReference>
<dbReference type="SUPFAM" id="SSF53850">
    <property type="entry name" value="Periplasmic binding protein-like II"/>
    <property type="match status" value="1"/>
</dbReference>